<keyword evidence="6" id="KW-1185">Reference proteome</keyword>
<dbReference type="Proteomes" id="UP000249808">
    <property type="component" value="Unassembled WGS sequence"/>
</dbReference>
<dbReference type="GO" id="GO:0016887">
    <property type="term" value="F:ATP hydrolysis activity"/>
    <property type="evidence" value="ECO:0007669"/>
    <property type="project" value="InterPro"/>
</dbReference>
<sequence>MTTITLNDVNFSVNDKHIIKNVSTNFHSGKITALIGPSGAGKTTILKMINGLISPTSGDILIDDQSIQSLDLVELKKQIGLALQSAPMIQGTVYDNINLPKTLFNQKLPVEAASKLLDQLNLDTIDLNTNVKSLSGGQRQRLSIARTLVNQPKVLLLDEITSSLDPRSVREVEALIHKINERYNVTVIWITHDVDQAKRAADYYCMLKDGEVVTTGEASQLFESNNGTLNAFLKGEIE</sequence>
<feature type="domain" description="ABC transporter" evidence="4">
    <location>
        <begin position="4"/>
        <end position="234"/>
    </location>
</feature>
<dbReference type="InterPro" id="IPR017871">
    <property type="entry name" value="ABC_transporter-like_CS"/>
</dbReference>
<protein>
    <submittedName>
        <fullName evidence="5">Phosphate ABC transporter ATP-binding protein</fullName>
    </submittedName>
</protein>
<proteinExistence type="predicted"/>
<dbReference type="InterPro" id="IPR003439">
    <property type="entry name" value="ABC_transporter-like_ATP-bd"/>
</dbReference>
<evidence type="ECO:0000259" key="4">
    <source>
        <dbReference type="PROSITE" id="PS50893"/>
    </source>
</evidence>
<dbReference type="GO" id="GO:0005315">
    <property type="term" value="F:phosphate transmembrane transporter activity"/>
    <property type="evidence" value="ECO:0007669"/>
    <property type="project" value="InterPro"/>
</dbReference>
<dbReference type="RefSeq" id="WP_111714334.1">
    <property type="nucleotide sequence ID" value="NZ_CP073819.1"/>
</dbReference>
<evidence type="ECO:0000313" key="5">
    <source>
        <dbReference type="EMBL" id="RAK46178.1"/>
    </source>
</evidence>
<name>A0A327ZYQ6_9STAP</name>
<dbReference type="CDD" id="cd03260">
    <property type="entry name" value="ABC_PstB_phosphate_transporter"/>
    <property type="match status" value="1"/>
</dbReference>
<dbReference type="GO" id="GO:0016020">
    <property type="term" value="C:membrane"/>
    <property type="evidence" value="ECO:0007669"/>
    <property type="project" value="InterPro"/>
</dbReference>
<dbReference type="PANTHER" id="PTHR43423:SF1">
    <property type="entry name" value="ABC TRANSPORTER I FAMILY MEMBER 17"/>
    <property type="match status" value="1"/>
</dbReference>
<gene>
    <name evidence="5" type="ORF">BHU61_01645</name>
</gene>
<keyword evidence="2" id="KW-0547">Nucleotide-binding</keyword>
<dbReference type="GO" id="GO:0035435">
    <property type="term" value="P:phosphate ion transmembrane transport"/>
    <property type="evidence" value="ECO:0007669"/>
    <property type="project" value="InterPro"/>
</dbReference>
<dbReference type="GO" id="GO:0005524">
    <property type="term" value="F:ATP binding"/>
    <property type="evidence" value="ECO:0007669"/>
    <property type="project" value="UniProtKB-KW"/>
</dbReference>
<evidence type="ECO:0000256" key="3">
    <source>
        <dbReference type="ARBA" id="ARBA00022840"/>
    </source>
</evidence>
<dbReference type="PANTHER" id="PTHR43423">
    <property type="entry name" value="ABC TRANSPORTER I FAMILY MEMBER 17"/>
    <property type="match status" value="1"/>
</dbReference>
<reference evidence="5 6" key="1">
    <citation type="journal article" date="2018" name="Front. Microbiol.">
        <title>Description and Comparative Genomics of Macrococcus caseolyticus subsp. hominis subsp. nov., Macrococcus goetzii sp. nov., Macrococcus epidermidis sp. nov., and Macrococcus bohemicus sp. nov., Novel Macrococci From Human Clinical Material With Virulence Potential and Suspected Uptake of Foreign DNA by Natural Transformation.</title>
        <authorList>
            <person name="Maslanova I."/>
            <person name="Wertheimer Z."/>
            <person name="Sedlacek I."/>
            <person name="Svec P."/>
            <person name="Indrakova A."/>
            <person name="Kovarovic V."/>
            <person name="Schumann P."/>
            <person name="Sproer C."/>
            <person name="Kralova S."/>
            <person name="Sedo O."/>
            <person name="Kristofova L."/>
            <person name="Vrbovska V."/>
            <person name="Fuzik T."/>
            <person name="Petras P."/>
            <person name="Zdrahal Z."/>
            <person name="Ruzickova V."/>
            <person name="Doskar J."/>
            <person name="Pantucek R."/>
        </authorList>
    </citation>
    <scope>NUCLEOTIDE SEQUENCE [LARGE SCALE GENOMIC DNA]</scope>
    <source>
        <strain evidence="5 6">01/688</strain>
    </source>
</reference>
<evidence type="ECO:0000256" key="1">
    <source>
        <dbReference type="ARBA" id="ARBA00022448"/>
    </source>
</evidence>
<dbReference type="SUPFAM" id="SSF52540">
    <property type="entry name" value="P-loop containing nucleoside triphosphate hydrolases"/>
    <property type="match status" value="1"/>
</dbReference>
<dbReference type="EMBL" id="PZJH01000001">
    <property type="protein sequence ID" value="RAK46178.1"/>
    <property type="molecule type" value="Genomic_DNA"/>
</dbReference>
<dbReference type="AlphaFoldDB" id="A0A327ZYQ6"/>
<dbReference type="InterPro" id="IPR003593">
    <property type="entry name" value="AAA+_ATPase"/>
</dbReference>
<dbReference type="SMART" id="SM00382">
    <property type="entry name" value="AAA"/>
    <property type="match status" value="1"/>
</dbReference>
<evidence type="ECO:0000256" key="2">
    <source>
        <dbReference type="ARBA" id="ARBA00022741"/>
    </source>
</evidence>
<dbReference type="PROSITE" id="PS00211">
    <property type="entry name" value="ABC_TRANSPORTER_1"/>
    <property type="match status" value="1"/>
</dbReference>
<dbReference type="PROSITE" id="PS50893">
    <property type="entry name" value="ABC_TRANSPORTER_2"/>
    <property type="match status" value="1"/>
</dbReference>
<keyword evidence="3 5" id="KW-0067">ATP-binding</keyword>
<dbReference type="InterPro" id="IPR005670">
    <property type="entry name" value="PstB-like"/>
</dbReference>
<comment type="caution">
    <text evidence="5">The sequence shown here is derived from an EMBL/GenBank/DDBJ whole genome shotgun (WGS) entry which is preliminary data.</text>
</comment>
<accession>A0A327ZYQ6</accession>
<organism evidence="5 6">
    <name type="scientific">Macrococcus epidermidis</name>
    <dbReference type="NCBI Taxonomy" id="1902580"/>
    <lineage>
        <taxon>Bacteria</taxon>
        <taxon>Bacillati</taxon>
        <taxon>Bacillota</taxon>
        <taxon>Bacilli</taxon>
        <taxon>Bacillales</taxon>
        <taxon>Staphylococcaceae</taxon>
        <taxon>Macrococcus</taxon>
    </lineage>
</organism>
<evidence type="ECO:0000313" key="6">
    <source>
        <dbReference type="Proteomes" id="UP000249808"/>
    </source>
</evidence>
<dbReference type="InterPro" id="IPR027417">
    <property type="entry name" value="P-loop_NTPase"/>
</dbReference>
<dbReference type="Gene3D" id="3.40.50.300">
    <property type="entry name" value="P-loop containing nucleotide triphosphate hydrolases"/>
    <property type="match status" value="1"/>
</dbReference>
<keyword evidence="1" id="KW-0813">Transport</keyword>
<dbReference type="Pfam" id="PF00005">
    <property type="entry name" value="ABC_tran"/>
    <property type="match status" value="1"/>
</dbReference>